<keyword evidence="1" id="KW-0378">Hydrolase</keyword>
<dbReference type="GO" id="GO:0016787">
    <property type="term" value="F:hydrolase activity"/>
    <property type="evidence" value="ECO:0007669"/>
    <property type="project" value="UniProtKB-KW"/>
</dbReference>
<dbReference type="Gene3D" id="1.10.150.240">
    <property type="entry name" value="Putative phosphatase, domain 2"/>
    <property type="match status" value="1"/>
</dbReference>
<dbReference type="Proteomes" id="UP000241421">
    <property type="component" value="Unassembled WGS sequence"/>
</dbReference>
<sequence length="245" mass="25116">MHIEAIFLGLDVLLDTEAQQLAATNAAFEQTGLSLRWSLATLRKHARTHGGALAITAALPLAAGGIDRARVDALVAARDALLRAAVAARPPRVEPACRALVDEAIEAGCKVSILTDMPAALTALLLEQCFGHEASSKLAVVAGGQHFGAAAGATGPYPRALQALGVEAQCAILIDTAAPSMDAASAAGMWVRSLAPHDAAEAPLACPQLHDMPTRAPEARGAARHLRLAHGWAPTRAPAPATLAA</sequence>
<evidence type="ECO:0000313" key="2">
    <source>
        <dbReference type="Proteomes" id="UP000241421"/>
    </source>
</evidence>
<evidence type="ECO:0000313" key="1">
    <source>
        <dbReference type="EMBL" id="PWF46090.1"/>
    </source>
</evidence>
<gene>
    <name evidence="1" type="ORF">C7C56_016360</name>
</gene>
<dbReference type="InterPro" id="IPR036412">
    <property type="entry name" value="HAD-like_sf"/>
</dbReference>
<dbReference type="InterPro" id="IPR023198">
    <property type="entry name" value="PGP-like_dom2"/>
</dbReference>
<dbReference type="Gene3D" id="3.40.50.1000">
    <property type="entry name" value="HAD superfamily/HAD-like"/>
    <property type="match status" value="1"/>
</dbReference>
<proteinExistence type="predicted"/>
<dbReference type="RefSeq" id="WP_106758441.1">
    <property type="nucleotide sequence ID" value="NZ_PXWF02000245.1"/>
</dbReference>
<dbReference type="SUPFAM" id="SSF56784">
    <property type="entry name" value="HAD-like"/>
    <property type="match status" value="1"/>
</dbReference>
<organism evidence="1 2">
    <name type="scientific">Massilia glaciei</name>
    <dbReference type="NCBI Taxonomy" id="1524097"/>
    <lineage>
        <taxon>Bacteria</taxon>
        <taxon>Pseudomonadati</taxon>
        <taxon>Pseudomonadota</taxon>
        <taxon>Betaproteobacteria</taxon>
        <taxon>Burkholderiales</taxon>
        <taxon>Oxalobacteraceae</taxon>
        <taxon>Telluria group</taxon>
        <taxon>Massilia</taxon>
    </lineage>
</organism>
<comment type="caution">
    <text evidence="1">The sequence shown here is derived from an EMBL/GenBank/DDBJ whole genome shotgun (WGS) entry which is preliminary data.</text>
</comment>
<protein>
    <submittedName>
        <fullName evidence="1">HAD family hydrolase</fullName>
    </submittedName>
</protein>
<reference evidence="1 2" key="1">
    <citation type="submission" date="2018-04" db="EMBL/GenBank/DDBJ databases">
        <title>Massilia violaceinigra sp. nov., a novel purple-pigmented bacterium isolated from Tianshan glacier, Xinjiang, China.</title>
        <authorList>
            <person name="Wang H."/>
        </authorList>
    </citation>
    <scope>NUCLEOTIDE SEQUENCE [LARGE SCALE GENOMIC DNA]</scope>
    <source>
        <strain evidence="1 2">B448-2</strain>
    </source>
</reference>
<name>A0A2U2HIB3_9BURK</name>
<dbReference type="OrthoDB" id="8770548at2"/>
<keyword evidence="2" id="KW-1185">Reference proteome</keyword>
<dbReference type="InterPro" id="IPR023214">
    <property type="entry name" value="HAD_sf"/>
</dbReference>
<accession>A0A2U2HIB3</accession>
<dbReference type="AlphaFoldDB" id="A0A2U2HIB3"/>
<dbReference type="EMBL" id="PXWF02000245">
    <property type="protein sequence ID" value="PWF46090.1"/>
    <property type="molecule type" value="Genomic_DNA"/>
</dbReference>